<dbReference type="EMBL" id="BMAT01009971">
    <property type="protein sequence ID" value="GFS17342.1"/>
    <property type="molecule type" value="Genomic_DNA"/>
</dbReference>
<sequence length="95" mass="10772">MWAREIKATQSCDEIIHALSHQAKELGLLRTYQNREPQSKLSPKLTTKKHNTRSSLLQAAHNFTISDDNKGLQINALTVQTAPLVWDCRATYAVR</sequence>
<evidence type="ECO:0000313" key="1">
    <source>
        <dbReference type="EMBL" id="GFS17342.1"/>
    </source>
</evidence>
<evidence type="ECO:0000313" key="2">
    <source>
        <dbReference type="Proteomes" id="UP000762676"/>
    </source>
</evidence>
<organism evidence="1 2">
    <name type="scientific">Elysia marginata</name>
    <dbReference type="NCBI Taxonomy" id="1093978"/>
    <lineage>
        <taxon>Eukaryota</taxon>
        <taxon>Metazoa</taxon>
        <taxon>Spiralia</taxon>
        <taxon>Lophotrochozoa</taxon>
        <taxon>Mollusca</taxon>
        <taxon>Gastropoda</taxon>
        <taxon>Heterobranchia</taxon>
        <taxon>Euthyneura</taxon>
        <taxon>Panpulmonata</taxon>
        <taxon>Sacoglossa</taxon>
        <taxon>Placobranchoidea</taxon>
        <taxon>Plakobranchidae</taxon>
        <taxon>Elysia</taxon>
    </lineage>
</organism>
<reference evidence="1 2" key="1">
    <citation type="journal article" date="2021" name="Elife">
        <title>Chloroplast acquisition without the gene transfer in kleptoplastic sea slugs, Plakobranchus ocellatus.</title>
        <authorList>
            <person name="Maeda T."/>
            <person name="Takahashi S."/>
            <person name="Yoshida T."/>
            <person name="Shimamura S."/>
            <person name="Takaki Y."/>
            <person name="Nagai Y."/>
            <person name="Toyoda A."/>
            <person name="Suzuki Y."/>
            <person name="Arimoto A."/>
            <person name="Ishii H."/>
            <person name="Satoh N."/>
            <person name="Nishiyama T."/>
            <person name="Hasebe M."/>
            <person name="Maruyama T."/>
            <person name="Minagawa J."/>
            <person name="Obokata J."/>
            <person name="Shigenobu S."/>
        </authorList>
    </citation>
    <scope>NUCLEOTIDE SEQUENCE [LARGE SCALE GENOMIC DNA]</scope>
</reference>
<comment type="caution">
    <text evidence="1">The sequence shown here is derived from an EMBL/GenBank/DDBJ whole genome shotgun (WGS) entry which is preliminary data.</text>
</comment>
<name>A0AAV4J3K0_9GAST</name>
<dbReference type="Proteomes" id="UP000762676">
    <property type="component" value="Unassembled WGS sequence"/>
</dbReference>
<keyword evidence="2" id="KW-1185">Reference proteome</keyword>
<dbReference type="AlphaFoldDB" id="A0AAV4J3K0"/>
<proteinExistence type="predicted"/>
<accession>A0AAV4J3K0</accession>
<protein>
    <submittedName>
        <fullName evidence="1">Uncharacterized protein</fullName>
    </submittedName>
</protein>
<gene>
    <name evidence="1" type="ORF">ElyMa_004979300</name>
</gene>